<dbReference type="Pfam" id="PF06378">
    <property type="entry name" value="SSAP_Sak"/>
    <property type="match status" value="1"/>
</dbReference>
<evidence type="ECO:0000313" key="3">
    <source>
        <dbReference type="Proteomes" id="UP000027644"/>
    </source>
</evidence>
<dbReference type="AlphaFoldDB" id="A0A074VD56"/>
<comment type="caution">
    <text evidence="2">The sequence shown here is derived from an EMBL/GenBank/DDBJ whole genome shotgun (WGS) entry which is preliminary data.</text>
</comment>
<gene>
    <name evidence="2" type="ORF">SASC598J21_017860</name>
</gene>
<sequence>MSAKERDFAKTVWDTLSRADIQKFIFYKNGILPYLPWAVAWQILMHHFPLSNYEFGKIHYYSNRTCEVSVTVTCKNGTETLTRSMTQPVYDDHYNSIINPTSAQINIAKMRCLAKCIAMFGLGISLYSSNESFNSRHEEAFTEQVQTFLDELSTLNTKNEVMTWFNNKRNTPDINKETLKYAIKAREIKLSQLNKEAE</sequence>
<dbReference type="EMBL" id="AVQL01000451">
    <property type="protein sequence ID" value="KEQ00385.1"/>
    <property type="molecule type" value="Genomic_DNA"/>
</dbReference>
<reference evidence="2 3" key="1">
    <citation type="journal article" date="2014" name="PLoS Genet.">
        <title>Hidden diversity in honey bee gut symbionts detected by single-cell genomics.</title>
        <authorList>
            <person name="Engel P."/>
            <person name="Stepanauskas R."/>
            <person name="Moran N."/>
        </authorList>
    </citation>
    <scope>NUCLEOTIDE SEQUENCE [LARGE SCALE GENOMIC DNA]</scope>
    <source>
        <strain evidence="2 3">SCGC AB-598-J21</strain>
    </source>
</reference>
<feature type="domain" description="SSAP RNA binding" evidence="1">
    <location>
        <begin position="12"/>
        <end position="134"/>
    </location>
</feature>
<name>A0A074VD56_9NEIS</name>
<evidence type="ECO:0000313" key="2">
    <source>
        <dbReference type="EMBL" id="KEQ00385.1"/>
    </source>
</evidence>
<accession>A0A074VD56</accession>
<dbReference type="Proteomes" id="UP000027644">
    <property type="component" value="Unassembled WGS sequence"/>
</dbReference>
<organism evidence="2 3">
    <name type="scientific">Snodgrassella alvi SCGC AB-598-J21</name>
    <dbReference type="NCBI Taxonomy" id="1385367"/>
    <lineage>
        <taxon>Bacteria</taxon>
        <taxon>Pseudomonadati</taxon>
        <taxon>Pseudomonadota</taxon>
        <taxon>Betaproteobacteria</taxon>
        <taxon>Neisseriales</taxon>
        <taxon>Neisseriaceae</taxon>
        <taxon>Snodgrassella</taxon>
    </lineage>
</organism>
<protein>
    <recommendedName>
        <fullName evidence="1">SSAP RNA binding domain-containing protein</fullName>
    </recommendedName>
</protein>
<dbReference type="InterPro" id="IPR009425">
    <property type="entry name" value="DSRM_SSAP"/>
</dbReference>
<proteinExistence type="predicted"/>
<evidence type="ECO:0000259" key="1">
    <source>
        <dbReference type="Pfam" id="PF06378"/>
    </source>
</evidence>